<proteinExistence type="predicted"/>
<protein>
    <submittedName>
        <fullName evidence="1">Uncharacterized protein</fullName>
    </submittedName>
</protein>
<dbReference type="AlphaFoldDB" id="A0AA35P2J2"/>
<evidence type="ECO:0000313" key="1">
    <source>
        <dbReference type="EMBL" id="CAI5769342.1"/>
    </source>
</evidence>
<evidence type="ECO:0000313" key="2">
    <source>
        <dbReference type="Proteomes" id="UP001178461"/>
    </source>
</evidence>
<dbReference type="Proteomes" id="UP001178461">
    <property type="component" value="Chromosome 3"/>
</dbReference>
<gene>
    <name evidence="1" type="ORF">PODLI_1B042809</name>
</gene>
<keyword evidence="2" id="KW-1185">Reference proteome</keyword>
<sequence length="68" mass="7237">MRWAPAVDSNQSLSASDVQGCVGREAAAVVVPPPELRCALYEASLSQSLESYRNSKGKDQLGKNCSPL</sequence>
<dbReference type="EMBL" id="OX395128">
    <property type="protein sequence ID" value="CAI5769342.1"/>
    <property type="molecule type" value="Genomic_DNA"/>
</dbReference>
<reference evidence="1" key="1">
    <citation type="submission" date="2022-12" db="EMBL/GenBank/DDBJ databases">
        <authorList>
            <person name="Alioto T."/>
            <person name="Alioto T."/>
            <person name="Gomez Garrido J."/>
        </authorList>
    </citation>
    <scope>NUCLEOTIDE SEQUENCE</scope>
</reference>
<name>A0AA35P2J2_9SAUR</name>
<organism evidence="1 2">
    <name type="scientific">Podarcis lilfordi</name>
    <name type="common">Lilford's wall lizard</name>
    <dbReference type="NCBI Taxonomy" id="74358"/>
    <lineage>
        <taxon>Eukaryota</taxon>
        <taxon>Metazoa</taxon>
        <taxon>Chordata</taxon>
        <taxon>Craniata</taxon>
        <taxon>Vertebrata</taxon>
        <taxon>Euteleostomi</taxon>
        <taxon>Lepidosauria</taxon>
        <taxon>Squamata</taxon>
        <taxon>Bifurcata</taxon>
        <taxon>Unidentata</taxon>
        <taxon>Episquamata</taxon>
        <taxon>Laterata</taxon>
        <taxon>Lacertibaenia</taxon>
        <taxon>Lacertidae</taxon>
        <taxon>Podarcis</taxon>
    </lineage>
</organism>
<accession>A0AA35P2J2</accession>